<protein>
    <recommendedName>
        <fullName evidence="1">Methyltransferase FkbM domain-containing protein</fullName>
    </recommendedName>
</protein>
<evidence type="ECO:0000259" key="1">
    <source>
        <dbReference type="Pfam" id="PF05050"/>
    </source>
</evidence>
<dbReference type="Gene3D" id="3.40.50.150">
    <property type="entry name" value="Vaccinia Virus protein VP39"/>
    <property type="match status" value="1"/>
</dbReference>
<dbReference type="PANTHER" id="PTHR34203">
    <property type="entry name" value="METHYLTRANSFERASE, FKBM FAMILY PROTEIN"/>
    <property type="match status" value="1"/>
</dbReference>
<dbReference type="EMBL" id="MHIG01000034">
    <property type="protein sequence ID" value="OGY46292.1"/>
    <property type="molecule type" value="Genomic_DNA"/>
</dbReference>
<sequence>MKKNDAVLFAYKKIVGNGDWYQTHALPWRKRLRRHPFLTLRYAIIDRLWKIIIALGLHSPFLTARTFWGDHMKVVFPDYRSIYHHGLIDGRELPVENFLIQFLQEGDVCIDVGANVGFYTLLASTLVGESGKVHAFEPTPRTFNILMTNSIKKKNVVRVNAALMETEGKRNLVDYGAEKSGLNTIFPTSSHEGVQPNLLSVKTTTLDSYCLSHHIRPTFIKIDTEGAEEMVLKGSHKILTAHHPALIIEVQRESPQSVVALLVVLGYRAYQFIGNTPMPYADGDTLACPNMLFIHEN</sequence>
<feature type="domain" description="Methyltransferase FkbM" evidence="1">
    <location>
        <begin position="111"/>
        <end position="268"/>
    </location>
</feature>
<gene>
    <name evidence="2" type="ORF">A2840_02385</name>
</gene>
<dbReference type="PANTHER" id="PTHR34203:SF15">
    <property type="entry name" value="SLL1173 PROTEIN"/>
    <property type="match status" value="1"/>
</dbReference>
<accession>A0A1G1Y1X4</accession>
<dbReference type="InterPro" id="IPR052514">
    <property type="entry name" value="SAM-dependent_MTase"/>
</dbReference>
<dbReference type="AlphaFoldDB" id="A0A1G1Y1X4"/>
<dbReference type="Proteomes" id="UP000178385">
    <property type="component" value="Unassembled WGS sequence"/>
</dbReference>
<dbReference type="Pfam" id="PF05050">
    <property type="entry name" value="Methyltransf_21"/>
    <property type="match status" value="1"/>
</dbReference>
<proteinExistence type="predicted"/>
<organism evidence="2 3">
    <name type="scientific">Candidatus Buchananbacteria bacterium RIFCSPHIGHO2_01_FULL_47_11b</name>
    <dbReference type="NCBI Taxonomy" id="1797537"/>
    <lineage>
        <taxon>Bacteria</taxon>
        <taxon>Candidatus Buchananiibacteriota</taxon>
    </lineage>
</organism>
<evidence type="ECO:0000313" key="3">
    <source>
        <dbReference type="Proteomes" id="UP000178385"/>
    </source>
</evidence>
<dbReference type="NCBIfam" id="TIGR01444">
    <property type="entry name" value="fkbM_fam"/>
    <property type="match status" value="1"/>
</dbReference>
<dbReference type="SUPFAM" id="SSF53335">
    <property type="entry name" value="S-adenosyl-L-methionine-dependent methyltransferases"/>
    <property type="match status" value="1"/>
</dbReference>
<name>A0A1G1Y1X4_9BACT</name>
<comment type="caution">
    <text evidence="2">The sequence shown here is derived from an EMBL/GenBank/DDBJ whole genome shotgun (WGS) entry which is preliminary data.</text>
</comment>
<evidence type="ECO:0000313" key="2">
    <source>
        <dbReference type="EMBL" id="OGY46292.1"/>
    </source>
</evidence>
<dbReference type="InterPro" id="IPR029063">
    <property type="entry name" value="SAM-dependent_MTases_sf"/>
</dbReference>
<reference evidence="2 3" key="1">
    <citation type="journal article" date="2016" name="Nat. Commun.">
        <title>Thousands of microbial genomes shed light on interconnected biogeochemical processes in an aquifer system.</title>
        <authorList>
            <person name="Anantharaman K."/>
            <person name="Brown C.T."/>
            <person name="Hug L.A."/>
            <person name="Sharon I."/>
            <person name="Castelle C.J."/>
            <person name="Probst A.J."/>
            <person name="Thomas B.C."/>
            <person name="Singh A."/>
            <person name="Wilkins M.J."/>
            <person name="Karaoz U."/>
            <person name="Brodie E.L."/>
            <person name="Williams K.H."/>
            <person name="Hubbard S.S."/>
            <person name="Banfield J.F."/>
        </authorList>
    </citation>
    <scope>NUCLEOTIDE SEQUENCE [LARGE SCALE GENOMIC DNA]</scope>
</reference>
<dbReference type="InterPro" id="IPR006342">
    <property type="entry name" value="FkbM_mtfrase"/>
</dbReference>